<sequence>MITTLTFDDIPILLLTFSTLRNIGLTQSKQLRLKKSKKMAKSLTPGSLLEPERDPMTAFSQFYKGANKSYTGESFKSGVTRNHSASSINSITDSSGSRSNLFGHSPPGIVIPSASPMHSWRGGSMTPYVRRIGVTAHQIGENKMFGTDDAMVLSATGWLTTLQYDRGHWAEAEAAAGEFVKEDKGRPDKWDPKTLFFFAKLYIRQEKWVEVEPVLEELKSRTRLPVGIGQDGCLGEAD</sequence>
<evidence type="ECO:0000256" key="1">
    <source>
        <dbReference type="SAM" id="MobiDB-lite"/>
    </source>
</evidence>
<comment type="caution">
    <text evidence="2">The sequence shown here is derived from an EMBL/GenBank/DDBJ whole genome shotgun (WGS) entry which is preliminary data.</text>
</comment>
<dbReference type="EMBL" id="MU157864">
    <property type="protein sequence ID" value="KAF9527121.1"/>
    <property type="molecule type" value="Genomic_DNA"/>
</dbReference>
<dbReference type="OrthoDB" id="10260758at2759"/>
<evidence type="ECO:0000313" key="3">
    <source>
        <dbReference type="Proteomes" id="UP000807306"/>
    </source>
</evidence>
<protein>
    <submittedName>
        <fullName evidence="2">Uncharacterized protein</fullName>
    </submittedName>
</protein>
<dbReference type="AlphaFoldDB" id="A0A9P6EDI8"/>
<accession>A0A9P6EDI8</accession>
<reference evidence="2" key="1">
    <citation type="submission" date="2020-11" db="EMBL/GenBank/DDBJ databases">
        <authorList>
            <consortium name="DOE Joint Genome Institute"/>
            <person name="Ahrendt S."/>
            <person name="Riley R."/>
            <person name="Andreopoulos W."/>
            <person name="Labutti K."/>
            <person name="Pangilinan J."/>
            <person name="Ruiz-Duenas F.J."/>
            <person name="Barrasa J.M."/>
            <person name="Sanchez-Garcia M."/>
            <person name="Camarero S."/>
            <person name="Miyauchi S."/>
            <person name="Serrano A."/>
            <person name="Linde D."/>
            <person name="Babiker R."/>
            <person name="Drula E."/>
            <person name="Ayuso-Fernandez I."/>
            <person name="Pacheco R."/>
            <person name="Padilla G."/>
            <person name="Ferreira P."/>
            <person name="Barriuso J."/>
            <person name="Kellner H."/>
            <person name="Castanera R."/>
            <person name="Alfaro M."/>
            <person name="Ramirez L."/>
            <person name="Pisabarro A.G."/>
            <person name="Kuo A."/>
            <person name="Tritt A."/>
            <person name="Lipzen A."/>
            <person name="He G."/>
            <person name="Yan M."/>
            <person name="Ng V."/>
            <person name="Cullen D."/>
            <person name="Martin F."/>
            <person name="Rosso M.-N."/>
            <person name="Henrissat B."/>
            <person name="Hibbett D."/>
            <person name="Martinez A.T."/>
            <person name="Grigoriev I.V."/>
        </authorList>
    </citation>
    <scope>NUCLEOTIDE SEQUENCE</scope>
    <source>
        <strain evidence="2">CBS 506.95</strain>
    </source>
</reference>
<proteinExistence type="predicted"/>
<evidence type="ECO:0000313" key="2">
    <source>
        <dbReference type="EMBL" id="KAF9527121.1"/>
    </source>
</evidence>
<name>A0A9P6EDI8_9AGAR</name>
<dbReference type="Proteomes" id="UP000807306">
    <property type="component" value="Unassembled WGS sequence"/>
</dbReference>
<gene>
    <name evidence="2" type="ORF">CPB83DRAFT_432747</name>
</gene>
<feature type="region of interest" description="Disordered" evidence="1">
    <location>
        <begin position="80"/>
        <end position="99"/>
    </location>
</feature>
<feature type="compositionally biased region" description="Low complexity" evidence="1">
    <location>
        <begin position="84"/>
        <end position="99"/>
    </location>
</feature>
<organism evidence="2 3">
    <name type="scientific">Crepidotus variabilis</name>
    <dbReference type="NCBI Taxonomy" id="179855"/>
    <lineage>
        <taxon>Eukaryota</taxon>
        <taxon>Fungi</taxon>
        <taxon>Dikarya</taxon>
        <taxon>Basidiomycota</taxon>
        <taxon>Agaricomycotina</taxon>
        <taxon>Agaricomycetes</taxon>
        <taxon>Agaricomycetidae</taxon>
        <taxon>Agaricales</taxon>
        <taxon>Agaricineae</taxon>
        <taxon>Crepidotaceae</taxon>
        <taxon>Crepidotus</taxon>
    </lineage>
</organism>
<keyword evidence="3" id="KW-1185">Reference proteome</keyword>